<dbReference type="PIRSF" id="PIRSF001357">
    <property type="entry name" value="DeoC"/>
    <property type="match status" value="1"/>
</dbReference>
<dbReference type="GO" id="GO:0016052">
    <property type="term" value="P:carbohydrate catabolic process"/>
    <property type="evidence" value="ECO:0007669"/>
    <property type="project" value="TreeGrafter"/>
</dbReference>
<comment type="function">
    <text evidence="6 7">Catalyzes a reversible aldol reaction between acetaldehyde and D-glyceraldehyde 3-phosphate to generate 2-deoxy-D-ribose 5-phosphate.</text>
</comment>
<dbReference type="Proteomes" id="UP001163687">
    <property type="component" value="Chromosome"/>
</dbReference>
<name>A0AA35CLH7_9FIRM</name>
<dbReference type="Pfam" id="PF01791">
    <property type="entry name" value="DeoC"/>
    <property type="match status" value="1"/>
</dbReference>
<dbReference type="SMART" id="SM01133">
    <property type="entry name" value="DeoC"/>
    <property type="match status" value="1"/>
</dbReference>
<dbReference type="GO" id="GO:0004139">
    <property type="term" value="F:deoxyribose-phosphate aldolase activity"/>
    <property type="evidence" value="ECO:0007669"/>
    <property type="project" value="UniProtKB-UniRule"/>
</dbReference>
<reference evidence="8" key="1">
    <citation type="submission" date="2022-03" db="EMBL/GenBank/DDBJ databases">
        <title>Complete genome sequence of Caldinitratiruptor microaerophilus.</title>
        <authorList>
            <person name="Mukaiyama R."/>
            <person name="Nishiyama T."/>
            <person name="Ueda K."/>
        </authorList>
    </citation>
    <scope>NUCLEOTIDE SEQUENCE</scope>
    <source>
        <strain evidence="8">JCM 16183</strain>
    </source>
</reference>
<organism evidence="8 9">
    <name type="scientific">Caldinitratiruptor microaerophilus</name>
    <dbReference type="NCBI Taxonomy" id="671077"/>
    <lineage>
        <taxon>Bacteria</taxon>
        <taxon>Bacillati</taxon>
        <taxon>Bacillota</taxon>
        <taxon>Clostridia</taxon>
        <taxon>Eubacteriales</taxon>
        <taxon>Symbiobacteriaceae</taxon>
        <taxon>Caldinitratiruptor</taxon>
    </lineage>
</organism>
<evidence type="ECO:0000256" key="3">
    <source>
        <dbReference type="ARBA" id="ARBA00023239"/>
    </source>
</evidence>
<dbReference type="EMBL" id="AP025628">
    <property type="protein sequence ID" value="BDG59712.1"/>
    <property type="molecule type" value="Genomic_DNA"/>
</dbReference>
<accession>A0AA35CLH7</accession>
<feature type="active site" description="Proton donor/acceptor" evidence="7">
    <location>
        <position position="193"/>
    </location>
</feature>
<dbReference type="NCBIfam" id="TIGR00126">
    <property type="entry name" value="deoC"/>
    <property type="match status" value="1"/>
</dbReference>
<dbReference type="PANTHER" id="PTHR10889">
    <property type="entry name" value="DEOXYRIBOSE-PHOSPHATE ALDOLASE"/>
    <property type="match status" value="1"/>
</dbReference>
<evidence type="ECO:0000256" key="6">
    <source>
        <dbReference type="ARBA" id="ARBA00056337"/>
    </source>
</evidence>
<evidence type="ECO:0000256" key="5">
    <source>
        <dbReference type="ARBA" id="ARBA00048791"/>
    </source>
</evidence>
<evidence type="ECO:0000256" key="1">
    <source>
        <dbReference type="ARBA" id="ARBA00010936"/>
    </source>
</evidence>
<comment type="similarity">
    <text evidence="1 7">Belongs to the DeoC/FbaB aldolase family. DeoC type 1 subfamily.</text>
</comment>
<feature type="active site" description="Proton donor/acceptor" evidence="7">
    <location>
        <position position="100"/>
    </location>
</feature>
<dbReference type="KEGG" id="cmic:caldi_08020"/>
<gene>
    <name evidence="7 8" type="primary">deoC</name>
    <name evidence="8" type="ORF">caldi_08020</name>
</gene>
<comment type="pathway">
    <text evidence="7">Carbohydrate degradation; 2-deoxy-D-ribose 1-phosphate degradation; D-glyceraldehyde 3-phosphate and acetaldehyde from 2-deoxy-alpha-D-ribose 1-phosphate: step 2/2.</text>
</comment>
<proteinExistence type="inferred from homology"/>
<dbReference type="AlphaFoldDB" id="A0AA35CLH7"/>
<dbReference type="FunFam" id="3.20.20.70:FF:000044">
    <property type="entry name" value="Deoxyribose-phosphate aldolase"/>
    <property type="match status" value="1"/>
</dbReference>
<evidence type="ECO:0000256" key="7">
    <source>
        <dbReference type="HAMAP-Rule" id="MF_00114"/>
    </source>
</evidence>
<dbReference type="CDD" id="cd00959">
    <property type="entry name" value="DeoC"/>
    <property type="match status" value="1"/>
</dbReference>
<evidence type="ECO:0000256" key="2">
    <source>
        <dbReference type="ARBA" id="ARBA00022490"/>
    </source>
</evidence>
<evidence type="ECO:0000313" key="9">
    <source>
        <dbReference type="Proteomes" id="UP001163687"/>
    </source>
</evidence>
<comment type="subcellular location">
    <subcellularLocation>
        <location evidence="7">Cytoplasm</location>
    </subcellularLocation>
</comment>
<protein>
    <recommendedName>
        <fullName evidence="7">Deoxyribose-phosphate aldolase</fullName>
        <shortName evidence="7">DERA</shortName>
        <ecNumber evidence="7">4.1.2.4</ecNumber>
    </recommendedName>
    <alternativeName>
        <fullName evidence="7">2-deoxy-D-ribose 5-phosphate aldolase</fullName>
    </alternativeName>
    <alternativeName>
        <fullName evidence="7">Phosphodeoxyriboaldolase</fullName>
        <shortName evidence="7">Deoxyriboaldolase</shortName>
    </alternativeName>
</protein>
<dbReference type="GO" id="GO:0006018">
    <property type="term" value="P:2-deoxyribose 1-phosphate catabolic process"/>
    <property type="evidence" value="ECO:0007669"/>
    <property type="project" value="UniProtKB-UniRule"/>
</dbReference>
<dbReference type="GO" id="GO:0009264">
    <property type="term" value="P:deoxyribonucleotide catabolic process"/>
    <property type="evidence" value="ECO:0007669"/>
    <property type="project" value="UniProtKB-UniRule"/>
</dbReference>
<dbReference type="SUPFAM" id="SSF51569">
    <property type="entry name" value="Aldolase"/>
    <property type="match status" value="1"/>
</dbReference>
<keyword evidence="3 7" id="KW-0456">Lyase</keyword>
<keyword evidence="4 7" id="KW-0704">Schiff base</keyword>
<dbReference type="GO" id="GO:0005737">
    <property type="term" value="C:cytoplasm"/>
    <property type="evidence" value="ECO:0007669"/>
    <property type="project" value="UniProtKB-SubCell"/>
</dbReference>
<sequence length="230" mass="23446">MIGPELPPLTRAALAAMIDHTLLRPEATPDQVERLCTEAAHHGFAAVCVNPVFVPLAARLLAGTRVKVGTVVDFPFGAGTAADKARQAEAALAAGAVELDMVQPIGLLKGGHDREVAEHLRAVIEPAHRAGAIVKVILETALLTDEEIDRSARLAAEAGADFVKTSTGFGPGGATEAAVRRMRAAVGPGVGVKAAGGIRDYETACRMVAAGANRIGTSSGVAIVNAAPVA</sequence>
<dbReference type="InterPro" id="IPR028581">
    <property type="entry name" value="DeoC_typeI"/>
</dbReference>
<dbReference type="InterPro" id="IPR002915">
    <property type="entry name" value="DeoC/FbaB/LacD_aldolase"/>
</dbReference>
<dbReference type="InterPro" id="IPR011343">
    <property type="entry name" value="DeoC"/>
</dbReference>
<dbReference type="HAMAP" id="MF_00114">
    <property type="entry name" value="DeoC_type1"/>
    <property type="match status" value="1"/>
</dbReference>
<dbReference type="InterPro" id="IPR013785">
    <property type="entry name" value="Aldolase_TIM"/>
</dbReference>
<comment type="catalytic activity">
    <reaction evidence="5 7">
        <text>2-deoxy-D-ribose 5-phosphate = D-glyceraldehyde 3-phosphate + acetaldehyde</text>
        <dbReference type="Rhea" id="RHEA:12821"/>
        <dbReference type="ChEBI" id="CHEBI:15343"/>
        <dbReference type="ChEBI" id="CHEBI:59776"/>
        <dbReference type="ChEBI" id="CHEBI:62877"/>
        <dbReference type="EC" id="4.1.2.4"/>
    </reaction>
</comment>
<keyword evidence="2 7" id="KW-0963">Cytoplasm</keyword>
<evidence type="ECO:0000256" key="4">
    <source>
        <dbReference type="ARBA" id="ARBA00023270"/>
    </source>
</evidence>
<keyword evidence="9" id="KW-1185">Reference proteome</keyword>
<evidence type="ECO:0000313" key="8">
    <source>
        <dbReference type="EMBL" id="BDG59712.1"/>
    </source>
</evidence>
<dbReference type="Gene3D" id="3.20.20.70">
    <property type="entry name" value="Aldolase class I"/>
    <property type="match status" value="1"/>
</dbReference>
<dbReference type="EC" id="4.1.2.4" evidence="7"/>
<dbReference type="PANTHER" id="PTHR10889:SF1">
    <property type="entry name" value="DEOXYRIBOSE-PHOSPHATE ALDOLASE"/>
    <property type="match status" value="1"/>
</dbReference>
<dbReference type="RefSeq" id="WP_264843818.1">
    <property type="nucleotide sequence ID" value="NZ_AP025628.1"/>
</dbReference>
<feature type="active site" description="Schiff-base intermediate with acetaldehyde" evidence="7">
    <location>
        <position position="164"/>
    </location>
</feature>